<dbReference type="GO" id="GO:0003677">
    <property type="term" value="F:DNA binding"/>
    <property type="evidence" value="ECO:0007669"/>
    <property type="project" value="TreeGrafter"/>
</dbReference>
<evidence type="ECO:0000256" key="1">
    <source>
        <dbReference type="ARBA" id="ARBA00004123"/>
    </source>
</evidence>
<evidence type="ECO:0000259" key="6">
    <source>
        <dbReference type="Pfam" id="PF04935"/>
    </source>
</evidence>
<dbReference type="PROSITE" id="PS00175">
    <property type="entry name" value="PG_MUTASE"/>
    <property type="match status" value="1"/>
</dbReference>
<keyword evidence="5" id="KW-0732">Signal</keyword>
<dbReference type="Pfam" id="PF04935">
    <property type="entry name" value="SURF6"/>
    <property type="match status" value="1"/>
</dbReference>
<dbReference type="GO" id="GO:0003723">
    <property type="term" value="F:RNA binding"/>
    <property type="evidence" value="ECO:0007669"/>
    <property type="project" value="TreeGrafter"/>
</dbReference>
<feature type="compositionally biased region" description="Basic and acidic residues" evidence="4">
    <location>
        <begin position="485"/>
        <end position="524"/>
    </location>
</feature>
<accession>A0A7T6XHM0</accession>
<feature type="compositionally biased region" description="Basic and acidic residues" evidence="4">
    <location>
        <begin position="248"/>
        <end position="266"/>
    </location>
</feature>
<name>A0A7T6XHM0_PENDI</name>
<keyword evidence="3" id="KW-0539">Nucleus</keyword>
<dbReference type="GO" id="GO:0005730">
    <property type="term" value="C:nucleolus"/>
    <property type="evidence" value="ECO:0007669"/>
    <property type="project" value="TreeGrafter"/>
</dbReference>
<feature type="compositionally biased region" description="Polar residues" evidence="4">
    <location>
        <begin position="563"/>
        <end position="572"/>
    </location>
</feature>
<evidence type="ECO:0000256" key="2">
    <source>
        <dbReference type="ARBA" id="ARBA00005904"/>
    </source>
</evidence>
<evidence type="ECO:0000259" key="7">
    <source>
        <dbReference type="Pfam" id="PF15459"/>
    </source>
</evidence>
<feature type="compositionally biased region" description="Low complexity" evidence="4">
    <location>
        <begin position="534"/>
        <end position="543"/>
    </location>
</feature>
<dbReference type="InterPro" id="IPR029188">
    <property type="entry name" value="Rrp14_N"/>
</dbReference>
<dbReference type="Proteomes" id="UP000595662">
    <property type="component" value="Chromosome 1"/>
</dbReference>
<protein>
    <submittedName>
        <fullName evidence="8">60S ribosome biogenesis protein Rrp14, putative</fullName>
    </submittedName>
</protein>
<dbReference type="PANTHER" id="PTHR14369">
    <property type="entry name" value="SURFEIT LOCUS PROTEIN 6"/>
    <property type="match status" value="1"/>
</dbReference>
<dbReference type="RefSeq" id="XP_014531427.2">
    <property type="nucleotide sequence ID" value="XM_014675941.2"/>
</dbReference>
<feature type="compositionally biased region" description="Basic and acidic residues" evidence="4">
    <location>
        <begin position="625"/>
        <end position="634"/>
    </location>
</feature>
<feature type="compositionally biased region" description="Basic and acidic residues" evidence="4">
    <location>
        <begin position="650"/>
        <end position="684"/>
    </location>
</feature>
<evidence type="ECO:0000256" key="5">
    <source>
        <dbReference type="SAM" id="SignalP"/>
    </source>
</evidence>
<feature type="compositionally biased region" description="Low complexity" evidence="4">
    <location>
        <begin position="421"/>
        <end position="441"/>
    </location>
</feature>
<dbReference type="EMBL" id="CP060774">
    <property type="protein sequence ID" value="QQK41320.1"/>
    <property type="molecule type" value="Genomic_DNA"/>
</dbReference>
<feature type="compositionally biased region" description="Basic residues" evidence="4">
    <location>
        <begin position="637"/>
        <end position="649"/>
    </location>
</feature>
<evidence type="ECO:0000313" key="8">
    <source>
        <dbReference type="EMBL" id="QQK41320.1"/>
    </source>
</evidence>
<sequence length="715" mass="79578">MLLPSFLSALCFCLGIASAKSHPTVYMIRHGEKPRNPYDHGLTPDGVKRAQCLRHVFGQDSKYNIGHIMAPRVEWDGAHGRAFETVLPLAKDLGLTVDTHCRRNKVKCVARAIRSYGGPGNILIAWRHSTMGGIEEELGSLEPIEYPDERFDLIWTDPWPYGDVKSIKSEECPGLDVRTGLVDQETIMDDIEERLRSHAQAFDGLLSLIPAKYYYGEEDTSDQWQRKKQTKEQAREAKRAKLNPEAAKTAKDVMDENARKRKREDGTLESDSSDGEMGTELPREGLNRGTANIKKQKQVEKTDKPDAAKAAEAEARKKQKEEKKAQKKAAQMEKKKAKDAARKEKSQQGKKLSTIPTEDSEKSATKPNGNAAKDTEASEDEEDEDHEDDGVVEKGFSIEFNVEAETPSSAPSITDSPSLDASNSQSGTSSISSIVPPSASTEAKSSEPKPLKHTPEELKQRLQKRLDELRAKRHADGLNGKPARNRQELIEARRQKAEQRKAHKKELREKAKIEEEKKNDEAMARRFSPGGSGSLLASPRSPAESIGSASNNFSFGRVMFTDGQQTDITGTNVREKPKTSGARDPASQLKAVEAKKARLEGMDPAKRADVEDKDLWLNAKKRAHGERVRDDTSLLKKALKRKETAKKKSAREWRDRIDTVAKSKEQRQAKRDENLRKRRDDKGTKGGKKKSSSSGKKKAARPGFEGSFKGGGKNK</sequence>
<feature type="domain" description="Ribosomal RNA-processing protein 14/surfeit locus protein 6 C-terminal" evidence="6">
    <location>
        <begin position="487"/>
        <end position="687"/>
    </location>
</feature>
<feature type="region of interest" description="Disordered" evidence="4">
    <location>
        <begin position="563"/>
        <end position="715"/>
    </location>
</feature>
<feature type="compositionally biased region" description="Polar residues" evidence="4">
    <location>
        <begin position="406"/>
        <end position="420"/>
    </location>
</feature>
<feature type="compositionally biased region" description="Basic and acidic residues" evidence="4">
    <location>
        <begin position="230"/>
        <end position="239"/>
    </location>
</feature>
<dbReference type="KEGG" id="pdp:PDIP_72700"/>
<dbReference type="SUPFAM" id="SSF53254">
    <property type="entry name" value="Phosphoglycerate mutase-like"/>
    <property type="match status" value="1"/>
</dbReference>
<feature type="compositionally biased region" description="Basic and acidic residues" evidence="4">
    <location>
        <begin position="444"/>
        <end position="476"/>
    </location>
</feature>
<feature type="signal peptide" evidence="5">
    <location>
        <begin position="1"/>
        <end position="19"/>
    </location>
</feature>
<dbReference type="InterPro" id="IPR001345">
    <property type="entry name" value="PG/BPGM_mutase_AS"/>
</dbReference>
<dbReference type="PANTHER" id="PTHR14369:SF0">
    <property type="entry name" value="SURFEIT LOCUS PROTEIN 6"/>
    <property type="match status" value="1"/>
</dbReference>
<comment type="subcellular location">
    <subcellularLocation>
        <location evidence="1">Nucleus</location>
    </subcellularLocation>
</comment>
<dbReference type="Pfam" id="PF15459">
    <property type="entry name" value="RRP14"/>
    <property type="match status" value="1"/>
</dbReference>
<proteinExistence type="inferred from homology"/>
<dbReference type="GeneID" id="26235586"/>
<dbReference type="InterPro" id="IPR007019">
    <property type="entry name" value="SURF6"/>
</dbReference>
<organism evidence="8 9">
    <name type="scientific">Penicillium digitatum</name>
    <name type="common">Green mold</name>
    <dbReference type="NCBI Taxonomy" id="36651"/>
    <lineage>
        <taxon>Eukaryota</taxon>
        <taxon>Fungi</taxon>
        <taxon>Dikarya</taxon>
        <taxon>Ascomycota</taxon>
        <taxon>Pezizomycotina</taxon>
        <taxon>Eurotiomycetes</taxon>
        <taxon>Eurotiomycetidae</taxon>
        <taxon>Eurotiales</taxon>
        <taxon>Aspergillaceae</taxon>
        <taxon>Penicillium</taxon>
    </lineage>
</organism>
<evidence type="ECO:0000313" key="9">
    <source>
        <dbReference type="Proteomes" id="UP000595662"/>
    </source>
</evidence>
<dbReference type="GO" id="GO:0003824">
    <property type="term" value="F:catalytic activity"/>
    <property type="evidence" value="ECO:0007669"/>
    <property type="project" value="InterPro"/>
</dbReference>
<dbReference type="InterPro" id="IPR029033">
    <property type="entry name" value="His_PPase_superfam"/>
</dbReference>
<feature type="compositionally biased region" description="Basic and acidic residues" evidence="4">
    <location>
        <begin position="297"/>
        <end position="347"/>
    </location>
</feature>
<comment type="similarity">
    <text evidence="2">Belongs to the SURF6 family.</text>
</comment>
<evidence type="ECO:0000256" key="3">
    <source>
        <dbReference type="ARBA" id="ARBA00023242"/>
    </source>
</evidence>
<feature type="compositionally biased region" description="Basic residues" evidence="4">
    <location>
        <begin position="685"/>
        <end position="700"/>
    </location>
</feature>
<feature type="compositionally biased region" description="Basic and acidic residues" evidence="4">
    <location>
        <begin position="592"/>
        <end position="615"/>
    </location>
</feature>
<feature type="compositionally biased region" description="Acidic residues" evidence="4">
    <location>
        <begin position="377"/>
        <end position="390"/>
    </location>
</feature>
<evidence type="ECO:0000256" key="4">
    <source>
        <dbReference type="SAM" id="MobiDB-lite"/>
    </source>
</evidence>
<dbReference type="GO" id="GO:0042274">
    <property type="term" value="P:ribosomal small subunit biogenesis"/>
    <property type="evidence" value="ECO:0007669"/>
    <property type="project" value="TreeGrafter"/>
</dbReference>
<dbReference type="GO" id="GO:0042273">
    <property type="term" value="P:ribosomal large subunit biogenesis"/>
    <property type="evidence" value="ECO:0007669"/>
    <property type="project" value="TreeGrafter"/>
</dbReference>
<reference evidence="8 9" key="1">
    <citation type="submission" date="2020-08" db="EMBL/GenBank/DDBJ databases">
        <title>The completed genome sequence of the pathogenic ascomycete fungus Penicillium digitatum.</title>
        <authorList>
            <person name="Wang M."/>
        </authorList>
    </citation>
    <scope>NUCLEOTIDE SEQUENCE [LARGE SCALE GENOMIC DNA]</scope>
    <source>
        <strain evidence="8 9">PdW03</strain>
    </source>
</reference>
<dbReference type="VEuPathDB" id="FungiDB:PDIP_72700"/>
<dbReference type="AlphaFoldDB" id="A0A7T6XHM0"/>
<feature type="domain" description="Ribosomal RNA-processing protein 14 N-terminal" evidence="7">
    <location>
        <begin position="194"/>
        <end position="245"/>
    </location>
</feature>
<dbReference type="InterPro" id="IPR029190">
    <property type="entry name" value="Rrp14/SURF6_C"/>
</dbReference>
<feature type="region of interest" description="Disordered" evidence="4">
    <location>
        <begin position="219"/>
        <end position="549"/>
    </location>
</feature>
<feature type="chain" id="PRO_5030505277" evidence="5">
    <location>
        <begin position="20"/>
        <end position="715"/>
    </location>
</feature>
<gene>
    <name evidence="8" type="ORF">Pdw03_4174</name>
</gene>